<evidence type="ECO:0000256" key="1">
    <source>
        <dbReference type="SAM" id="MobiDB-lite"/>
    </source>
</evidence>
<dbReference type="EMBL" id="MU070280">
    <property type="protein sequence ID" value="KAF5828578.1"/>
    <property type="molecule type" value="Genomic_DNA"/>
</dbReference>
<feature type="region of interest" description="Disordered" evidence="1">
    <location>
        <begin position="111"/>
        <end position="132"/>
    </location>
</feature>
<sequence>MTVFLQIFTEAKREPLVTLDSSKGIDGFHKYINRNIRRCLGADPESVEVDYVYTSSAGTKYNLPSLEDALQAARVGGQPPYLCTTDSEGVSFLKIHACIACTAAPANPIGQQGGDQSCPGAGGEVPPKKQRGEDPTLLHVMLDLWPIVVLSSPFMYKGKPYSYDPAKTGGTVWVLCNHTEAKTASENARPGLPSVYTCMTTIQHNWARHKFPLEAPTTQETFHGEMTKVFQDVGKWV</sequence>
<evidence type="ECO:0000313" key="2">
    <source>
        <dbReference type="EMBL" id="KAF5828578.1"/>
    </source>
</evidence>
<reference evidence="2" key="1">
    <citation type="submission" date="2017-08" db="EMBL/GenBank/DDBJ databases">
        <authorList>
            <person name="Polle J.E."/>
            <person name="Barry K."/>
            <person name="Cushman J."/>
            <person name="Schmutz J."/>
            <person name="Tran D."/>
            <person name="Hathwaick L.T."/>
            <person name="Yim W.C."/>
            <person name="Jenkins J."/>
            <person name="Mckie-Krisberg Z.M."/>
            <person name="Prochnik S."/>
            <person name="Lindquist E."/>
            <person name="Dockter R.B."/>
            <person name="Adam C."/>
            <person name="Molina H."/>
            <person name="Bunkerborg J."/>
            <person name="Jin E."/>
            <person name="Buchheim M."/>
            <person name="Magnuson J."/>
        </authorList>
    </citation>
    <scope>NUCLEOTIDE SEQUENCE</scope>
    <source>
        <strain evidence="2">CCAP 19/18</strain>
    </source>
</reference>
<proteinExistence type="predicted"/>
<keyword evidence="3" id="KW-1185">Reference proteome</keyword>
<dbReference type="Proteomes" id="UP000815325">
    <property type="component" value="Unassembled WGS sequence"/>
</dbReference>
<organism evidence="2 3">
    <name type="scientific">Dunaliella salina</name>
    <name type="common">Green alga</name>
    <name type="synonym">Protococcus salinus</name>
    <dbReference type="NCBI Taxonomy" id="3046"/>
    <lineage>
        <taxon>Eukaryota</taxon>
        <taxon>Viridiplantae</taxon>
        <taxon>Chlorophyta</taxon>
        <taxon>core chlorophytes</taxon>
        <taxon>Chlorophyceae</taxon>
        <taxon>CS clade</taxon>
        <taxon>Chlamydomonadales</taxon>
        <taxon>Dunaliellaceae</taxon>
        <taxon>Dunaliella</taxon>
    </lineage>
</organism>
<gene>
    <name evidence="2" type="ORF">DUNSADRAFT_17393</name>
</gene>
<accession>A0ABQ7G1U7</accession>
<name>A0ABQ7G1U7_DUNSA</name>
<evidence type="ECO:0000313" key="3">
    <source>
        <dbReference type="Proteomes" id="UP000815325"/>
    </source>
</evidence>
<protein>
    <submittedName>
        <fullName evidence="2">Uncharacterized protein</fullName>
    </submittedName>
</protein>
<comment type="caution">
    <text evidence="2">The sequence shown here is derived from an EMBL/GenBank/DDBJ whole genome shotgun (WGS) entry which is preliminary data.</text>
</comment>